<accession>A0ABQ3FN81</accession>
<proteinExistence type="predicted"/>
<dbReference type="Proteomes" id="UP000604243">
    <property type="component" value="Unassembled WGS sequence"/>
</dbReference>
<keyword evidence="3" id="KW-1185">Reference proteome</keyword>
<evidence type="ECO:0000256" key="1">
    <source>
        <dbReference type="SAM" id="MobiDB-lite"/>
    </source>
</evidence>
<dbReference type="EMBL" id="BMZM01000003">
    <property type="protein sequence ID" value="GHC29889.1"/>
    <property type="molecule type" value="Genomic_DNA"/>
</dbReference>
<reference evidence="3" key="1">
    <citation type="journal article" date="2019" name="Int. J. Syst. Evol. Microbiol.">
        <title>The Global Catalogue of Microorganisms (GCM) 10K type strain sequencing project: providing services to taxonomists for standard genome sequencing and annotation.</title>
        <authorList>
            <consortium name="The Broad Institute Genomics Platform"/>
            <consortium name="The Broad Institute Genome Sequencing Center for Infectious Disease"/>
            <person name="Wu L."/>
            <person name="Ma J."/>
        </authorList>
    </citation>
    <scope>NUCLEOTIDE SEQUENCE [LARGE SCALE GENOMIC DNA]</scope>
    <source>
        <strain evidence="3">KCTC 42082</strain>
    </source>
</reference>
<comment type="caution">
    <text evidence="2">The sequence shown here is derived from an EMBL/GenBank/DDBJ whole genome shotgun (WGS) entry which is preliminary data.</text>
</comment>
<sequence length="100" mass="10957">MKACELEKNAFFEATSSLPSEKKLFFSHNMIRIIAVVTMVQAAATKHHAANSISTTLEKKKLTESKSKTDIKDINPFSISDADAGLESPFINPESTKAKV</sequence>
<feature type="region of interest" description="Disordered" evidence="1">
    <location>
        <begin position="80"/>
        <end position="100"/>
    </location>
</feature>
<evidence type="ECO:0000313" key="3">
    <source>
        <dbReference type="Proteomes" id="UP000604243"/>
    </source>
</evidence>
<organism evidence="2 3">
    <name type="scientific">Kushneria pakistanensis</name>
    <dbReference type="NCBI Taxonomy" id="1508770"/>
    <lineage>
        <taxon>Bacteria</taxon>
        <taxon>Pseudomonadati</taxon>
        <taxon>Pseudomonadota</taxon>
        <taxon>Gammaproteobacteria</taxon>
        <taxon>Oceanospirillales</taxon>
        <taxon>Halomonadaceae</taxon>
        <taxon>Kushneria</taxon>
    </lineage>
</organism>
<evidence type="ECO:0000313" key="2">
    <source>
        <dbReference type="EMBL" id="GHC29889.1"/>
    </source>
</evidence>
<name>A0ABQ3FN81_9GAMM</name>
<gene>
    <name evidence="2" type="ORF">GCM10010082_24830</name>
</gene>
<protein>
    <submittedName>
        <fullName evidence="2">Uncharacterized protein</fullName>
    </submittedName>
</protein>